<dbReference type="PROSITE" id="PS50164">
    <property type="entry name" value="GIY_YIG"/>
    <property type="match status" value="1"/>
</dbReference>
<dbReference type="PANTHER" id="PTHR34477:SF1">
    <property type="entry name" value="UPF0213 PROTEIN YHBQ"/>
    <property type="match status" value="1"/>
</dbReference>
<sequence>METSNHYFYVLACRDGSLYAGYTNNIEKRLKTHNDGKGAKYTRARLPVTLHYAERFSTKREAMQAEYYFKKLSRKNKERYIEEKQKRREDVDHQSTKEF</sequence>
<dbReference type="SMART" id="SM00465">
    <property type="entry name" value="GIYc"/>
    <property type="match status" value="1"/>
</dbReference>
<protein>
    <recommendedName>
        <fullName evidence="2">GIY-YIG domain-containing protein</fullName>
    </recommendedName>
</protein>
<evidence type="ECO:0000259" key="2">
    <source>
        <dbReference type="PROSITE" id="PS50164"/>
    </source>
</evidence>
<dbReference type="PANTHER" id="PTHR34477">
    <property type="entry name" value="UPF0213 PROTEIN YHBQ"/>
    <property type="match status" value="1"/>
</dbReference>
<dbReference type="Gene3D" id="3.40.1440.10">
    <property type="entry name" value="GIY-YIG endonuclease"/>
    <property type="match status" value="1"/>
</dbReference>
<keyword evidence="4" id="KW-1185">Reference proteome</keyword>
<organism evidence="3 4">
    <name type="scientific">Bacillus swezeyi</name>
    <dbReference type="NCBI Taxonomy" id="1925020"/>
    <lineage>
        <taxon>Bacteria</taxon>
        <taxon>Bacillati</taxon>
        <taxon>Bacillota</taxon>
        <taxon>Bacilli</taxon>
        <taxon>Bacillales</taxon>
        <taxon>Bacillaceae</taxon>
        <taxon>Bacillus</taxon>
    </lineage>
</organism>
<accession>A0A1R1QTC1</accession>
<gene>
    <name evidence="3" type="ORF">BW143_05775</name>
</gene>
<dbReference type="SUPFAM" id="SSF82771">
    <property type="entry name" value="GIY-YIG endonuclease"/>
    <property type="match status" value="1"/>
</dbReference>
<evidence type="ECO:0000256" key="1">
    <source>
        <dbReference type="ARBA" id="ARBA00007435"/>
    </source>
</evidence>
<evidence type="ECO:0000313" key="3">
    <source>
        <dbReference type="EMBL" id="OMI07899.1"/>
    </source>
</evidence>
<dbReference type="CDD" id="cd10456">
    <property type="entry name" value="GIY-YIG_UPF0213"/>
    <property type="match status" value="1"/>
</dbReference>
<dbReference type="Proteomes" id="UP000187367">
    <property type="component" value="Unassembled WGS sequence"/>
</dbReference>
<dbReference type="Pfam" id="PF01541">
    <property type="entry name" value="GIY-YIG"/>
    <property type="match status" value="1"/>
</dbReference>
<accession>A0A1R1RYP7</accession>
<dbReference type="EMBL" id="MTJL01000009">
    <property type="protein sequence ID" value="OMI07899.1"/>
    <property type="molecule type" value="Genomic_DNA"/>
</dbReference>
<feature type="domain" description="GIY-YIG" evidence="2">
    <location>
        <begin position="4"/>
        <end position="79"/>
    </location>
</feature>
<comment type="caution">
    <text evidence="3">The sequence shown here is derived from an EMBL/GenBank/DDBJ whole genome shotgun (WGS) entry which is preliminary data.</text>
</comment>
<dbReference type="InterPro" id="IPR050190">
    <property type="entry name" value="UPF0213_domain"/>
</dbReference>
<dbReference type="InterPro" id="IPR000305">
    <property type="entry name" value="GIY-YIG_endonuc"/>
</dbReference>
<dbReference type="OrthoDB" id="9807770at2"/>
<dbReference type="AlphaFoldDB" id="A0A1R1RYP7"/>
<reference evidence="3 4" key="1">
    <citation type="submission" date="2017-01" db="EMBL/GenBank/DDBJ databases">
        <title>Bacillus phylogenomics.</title>
        <authorList>
            <person name="Dunlap C."/>
        </authorList>
    </citation>
    <scope>NUCLEOTIDE SEQUENCE [LARGE SCALE GENOMIC DNA]</scope>
    <source>
        <strain evidence="3 4">NRRL B-41282</strain>
    </source>
</reference>
<proteinExistence type="inferred from homology"/>
<name>A0A1R1RYP7_9BACI</name>
<comment type="similarity">
    <text evidence="1">Belongs to the UPF0213 family.</text>
</comment>
<dbReference type="RefSeq" id="WP_076761029.1">
    <property type="nucleotide sequence ID" value="NZ_JARMDZ010000008.1"/>
</dbReference>
<dbReference type="InterPro" id="IPR035901">
    <property type="entry name" value="GIY-YIG_endonuc_sf"/>
</dbReference>
<evidence type="ECO:0000313" key="4">
    <source>
        <dbReference type="Proteomes" id="UP000187367"/>
    </source>
</evidence>